<feature type="region of interest" description="Disordered" evidence="1">
    <location>
        <begin position="1"/>
        <end position="48"/>
    </location>
</feature>
<feature type="region of interest" description="Disordered" evidence="1">
    <location>
        <begin position="115"/>
        <end position="136"/>
    </location>
</feature>
<evidence type="ECO:0000313" key="3">
    <source>
        <dbReference type="Proteomes" id="UP000218209"/>
    </source>
</evidence>
<dbReference type="AlphaFoldDB" id="A0A1X6NTH5"/>
<dbReference type="Proteomes" id="UP000218209">
    <property type="component" value="Unassembled WGS sequence"/>
</dbReference>
<sequence>MAPSGTPHTAFAGTPFSSHGVAPCSASSSLLSRHPRIPGRPSAAAVVPAGPALCRYRARRLPPIAAASGSDAAASSPPPQGDGSEAAPPLSTAPDGDDDNVVDMDVALELLALDLDGDDGDGDGDGDVDDATAATRARESEAQLLAALRAAADDGSQAVDDAAALTKERLLILKLKRDMHPTDFRRIFDPKNRRIGDFM</sequence>
<feature type="compositionally biased region" description="Low complexity" evidence="1">
    <location>
        <begin position="39"/>
        <end position="48"/>
    </location>
</feature>
<reference evidence="2 3" key="1">
    <citation type="submission" date="2017-03" db="EMBL/GenBank/DDBJ databases">
        <title>WGS assembly of Porphyra umbilicalis.</title>
        <authorList>
            <person name="Brawley S.H."/>
            <person name="Blouin N.A."/>
            <person name="Ficko-Blean E."/>
            <person name="Wheeler G.L."/>
            <person name="Lohr M."/>
            <person name="Goodson H.V."/>
            <person name="Jenkins J.W."/>
            <person name="Blaby-Haas C.E."/>
            <person name="Helliwell K.E."/>
            <person name="Chan C."/>
            <person name="Marriage T."/>
            <person name="Bhattacharya D."/>
            <person name="Klein A.S."/>
            <person name="Badis Y."/>
            <person name="Brodie J."/>
            <person name="Cao Y."/>
            <person name="Collen J."/>
            <person name="Dittami S.M."/>
            <person name="Gachon C.M."/>
            <person name="Green B.R."/>
            <person name="Karpowicz S."/>
            <person name="Kim J.W."/>
            <person name="Kudahl U."/>
            <person name="Lin S."/>
            <person name="Michel G."/>
            <person name="Mittag M."/>
            <person name="Olson B.J."/>
            <person name="Pangilinan J."/>
            <person name="Peng Y."/>
            <person name="Qiu H."/>
            <person name="Shu S."/>
            <person name="Singer J.T."/>
            <person name="Smith A.G."/>
            <person name="Sprecher B.N."/>
            <person name="Wagner V."/>
            <person name="Wang W."/>
            <person name="Wang Z.-Y."/>
            <person name="Yan J."/>
            <person name="Yarish C."/>
            <person name="Zoeuner-Riek S."/>
            <person name="Zhuang Y."/>
            <person name="Zou Y."/>
            <person name="Lindquist E.A."/>
            <person name="Grimwood J."/>
            <person name="Barry K."/>
            <person name="Rokhsar D.S."/>
            <person name="Schmutz J."/>
            <person name="Stiller J.W."/>
            <person name="Grossman A.R."/>
            <person name="Prochnik S.E."/>
        </authorList>
    </citation>
    <scope>NUCLEOTIDE SEQUENCE [LARGE SCALE GENOMIC DNA]</scope>
    <source>
        <strain evidence="2">4086291</strain>
    </source>
</reference>
<organism evidence="2 3">
    <name type="scientific">Porphyra umbilicalis</name>
    <name type="common">Purple laver</name>
    <name type="synonym">Red alga</name>
    <dbReference type="NCBI Taxonomy" id="2786"/>
    <lineage>
        <taxon>Eukaryota</taxon>
        <taxon>Rhodophyta</taxon>
        <taxon>Bangiophyceae</taxon>
        <taxon>Bangiales</taxon>
        <taxon>Bangiaceae</taxon>
        <taxon>Porphyra</taxon>
    </lineage>
</organism>
<gene>
    <name evidence="2" type="ORF">BU14_0510s0010</name>
</gene>
<evidence type="ECO:0000256" key="1">
    <source>
        <dbReference type="SAM" id="MobiDB-lite"/>
    </source>
</evidence>
<name>A0A1X6NTH5_PORUM</name>
<keyword evidence="3" id="KW-1185">Reference proteome</keyword>
<protein>
    <submittedName>
        <fullName evidence="2">Uncharacterized protein</fullName>
    </submittedName>
</protein>
<feature type="region of interest" description="Disordered" evidence="1">
    <location>
        <begin position="67"/>
        <end position="99"/>
    </location>
</feature>
<proteinExistence type="predicted"/>
<dbReference type="EMBL" id="KV919114">
    <property type="protein sequence ID" value="OSX71693.1"/>
    <property type="molecule type" value="Genomic_DNA"/>
</dbReference>
<feature type="compositionally biased region" description="Acidic residues" evidence="1">
    <location>
        <begin position="115"/>
        <end position="130"/>
    </location>
</feature>
<accession>A0A1X6NTH5</accession>
<evidence type="ECO:0000313" key="2">
    <source>
        <dbReference type="EMBL" id="OSX71693.1"/>
    </source>
</evidence>